<gene>
    <name evidence="4" type="ORF">OJ996_19235</name>
</gene>
<feature type="chain" id="PRO_5046625328" evidence="2">
    <location>
        <begin position="23"/>
        <end position="993"/>
    </location>
</feature>
<keyword evidence="5" id="KW-1185">Reference proteome</keyword>
<keyword evidence="1 2" id="KW-0732">Signal</keyword>
<protein>
    <submittedName>
        <fullName evidence="4">Ig-like domain-containing protein</fullName>
    </submittedName>
</protein>
<dbReference type="EMBL" id="JAPDDR010000010">
    <property type="protein sequence ID" value="MCW1915729.1"/>
    <property type="molecule type" value="Genomic_DNA"/>
</dbReference>
<dbReference type="Pfam" id="PF13205">
    <property type="entry name" value="Big_5"/>
    <property type="match status" value="2"/>
</dbReference>
<organism evidence="4 5">
    <name type="scientific">Luteolibacter rhizosphaerae</name>
    <dbReference type="NCBI Taxonomy" id="2989719"/>
    <lineage>
        <taxon>Bacteria</taxon>
        <taxon>Pseudomonadati</taxon>
        <taxon>Verrucomicrobiota</taxon>
        <taxon>Verrucomicrobiia</taxon>
        <taxon>Verrucomicrobiales</taxon>
        <taxon>Verrucomicrobiaceae</taxon>
        <taxon>Luteolibacter</taxon>
    </lineage>
</organism>
<dbReference type="InterPro" id="IPR032812">
    <property type="entry name" value="SbsA_Ig"/>
</dbReference>
<comment type="caution">
    <text evidence="4">The sequence shown here is derived from an EMBL/GenBank/DDBJ whole genome shotgun (WGS) entry which is preliminary data.</text>
</comment>
<dbReference type="InterPro" id="IPR036514">
    <property type="entry name" value="SGNH_hydro_sf"/>
</dbReference>
<dbReference type="PANTHER" id="PTHR30383:SF5">
    <property type="entry name" value="SGNH HYDROLASE-TYPE ESTERASE DOMAIN-CONTAINING PROTEIN"/>
    <property type="match status" value="1"/>
</dbReference>
<name>A0ABT3G819_9BACT</name>
<evidence type="ECO:0000256" key="2">
    <source>
        <dbReference type="SAM" id="SignalP"/>
    </source>
</evidence>
<dbReference type="InterPro" id="IPR051532">
    <property type="entry name" value="Ester_Hydrolysis_Enzymes"/>
</dbReference>
<dbReference type="SUPFAM" id="SSF52266">
    <property type="entry name" value="SGNH hydrolase"/>
    <property type="match status" value="1"/>
</dbReference>
<feature type="domain" description="SbsA Ig-like" evidence="3">
    <location>
        <begin position="527"/>
        <end position="635"/>
    </location>
</feature>
<feature type="signal peptide" evidence="2">
    <location>
        <begin position="1"/>
        <end position="22"/>
    </location>
</feature>
<evidence type="ECO:0000313" key="4">
    <source>
        <dbReference type="EMBL" id="MCW1915729.1"/>
    </source>
</evidence>
<accession>A0ABT3G819</accession>
<sequence>MNRFVLKSALAVWLGGSSCLLAAPVIATKASGPNTPSTISDELAFAADVSTSDLLHGITGTGGVWNANGSSPDGLNDGNPGGDADASGVGALAGAAWSRDGSNVSFREFVLGAGPGGHGYDLSGIQSIAAWQGAGFANQRYEIRVRFLGDSAFQTAPLATVNYQPFSATLNEGGSTRVRITDSNGILASGVDAIRLDVLDTVGNAAGGTVFRELDVFGTATPGSTDTVAPQVAALAPEDNATLVPAGIDLRASFHEAITLGTGSITLKDLSASSQTVITLPDPRVSVSGRTLAIRAGVLLTHSAQYALRLDAGVVLDASGNPFAGIADDTTWNFSTAPPDSKEVSPLDLNYAAEASATDLLHEITPLTTGWNTGNGASPAELSDGVYGRDFAAAGNNVDGAWTTVGATAEYQLGAGVNGTGFDIFSIQSLASWVNAAFGNQAWTVEVKPIGGNYTTLATVNYQPISAGANGATKVVLAGPGPLLATGIEAIRFTANQVNNGANAGAFVWRELDVFGEPSAAPVDNGTPPSLTTLSPLDNATAVSPDASLVASFDETITPGFGGIRLRNLDTSAETVISVSDSQIAVVGNQLRITPSPKLSPSTRYAVRIDAGAVQDHFLNAFAGIADDSTWNFTTGAKRLRIMAMGDSITAGYTDNPVWNEPYWYGYRSGLYNRLNAAGYDFLFVGQSGELLNHTAGTPPADLAALGQNAHNGYGGQTASFLNANILSWLATSDPDVILLKIGTNSQDRNGLETLVQTITSTKPDLHLIVAEIMPKYNYEQGIVDYNAWIRNTLVPGFQAQGKKVTRVDQYANFLTNPANLASIDQSLFSNGINHPDNDGYDKMAATWFNGIEALGLNEQGFSQWIANPAFGIDPSEHGFQDDPDGDGLANGVEAWLGSNPGVFNPGLGGLTGGGTSFSFSHSLNPDPPADLEAAYEWSSDLSAWYAADGVDGPASGLKVTCTAIPAGGGASVATSTSQPVGRLFLRLAVSPL</sequence>
<feature type="domain" description="SbsA Ig-like" evidence="3">
    <location>
        <begin position="226"/>
        <end position="336"/>
    </location>
</feature>
<proteinExistence type="predicted"/>
<reference evidence="4" key="1">
    <citation type="submission" date="2022-10" db="EMBL/GenBank/DDBJ databases">
        <title>Luteolibacter sp. GHJ8, whole genome shotgun sequencing project.</title>
        <authorList>
            <person name="Zhao G."/>
            <person name="Shen L."/>
        </authorList>
    </citation>
    <scope>NUCLEOTIDE SEQUENCE</scope>
    <source>
        <strain evidence="4">GHJ8</strain>
    </source>
</reference>
<evidence type="ECO:0000259" key="3">
    <source>
        <dbReference type="Pfam" id="PF13205"/>
    </source>
</evidence>
<dbReference type="PROSITE" id="PS51257">
    <property type="entry name" value="PROKAR_LIPOPROTEIN"/>
    <property type="match status" value="1"/>
</dbReference>
<dbReference type="Gene3D" id="3.40.50.1110">
    <property type="entry name" value="SGNH hydrolase"/>
    <property type="match status" value="1"/>
</dbReference>
<evidence type="ECO:0000313" key="5">
    <source>
        <dbReference type="Proteomes" id="UP001165653"/>
    </source>
</evidence>
<evidence type="ECO:0000256" key="1">
    <source>
        <dbReference type="ARBA" id="ARBA00022729"/>
    </source>
</evidence>
<dbReference type="PANTHER" id="PTHR30383">
    <property type="entry name" value="THIOESTERASE 1/PROTEASE 1/LYSOPHOSPHOLIPASE L1"/>
    <property type="match status" value="1"/>
</dbReference>
<dbReference type="RefSeq" id="WP_264515284.1">
    <property type="nucleotide sequence ID" value="NZ_JAPDDR010000010.1"/>
</dbReference>
<dbReference type="Proteomes" id="UP001165653">
    <property type="component" value="Unassembled WGS sequence"/>
</dbReference>